<gene>
    <name evidence="13" type="ORF">WJX72_002281</name>
</gene>
<feature type="transmembrane region" description="Helical" evidence="10">
    <location>
        <begin position="54"/>
        <end position="72"/>
    </location>
</feature>
<accession>A0AAW1R699</accession>
<feature type="transmembrane region" description="Helical" evidence="10">
    <location>
        <begin position="193"/>
        <end position="211"/>
    </location>
</feature>
<comment type="function">
    <text evidence="10">Potassium transporter.</text>
</comment>
<dbReference type="Pfam" id="PF22776">
    <property type="entry name" value="K_trans_C"/>
    <property type="match status" value="1"/>
</dbReference>
<evidence type="ECO:0000256" key="10">
    <source>
        <dbReference type="RuleBase" id="RU321113"/>
    </source>
</evidence>
<dbReference type="PANTHER" id="PTHR30540:SF83">
    <property type="entry name" value="K+ POTASSIUM TRANSPORTER"/>
    <property type="match status" value="1"/>
</dbReference>
<keyword evidence="9 10" id="KW-0472">Membrane</keyword>
<keyword evidence="3" id="KW-0813">Transport</keyword>
<keyword evidence="5 10" id="KW-0812">Transmembrane</keyword>
<dbReference type="InterPro" id="IPR003855">
    <property type="entry name" value="K+_transporter"/>
</dbReference>
<feature type="transmembrane region" description="Helical" evidence="10">
    <location>
        <begin position="457"/>
        <end position="481"/>
    </location>
</feature>
<feature type="transmembrane region" description="Helical" evidence="10">
    <location>
        <begin position="517"/>
        <end position="537"/>
    </location>
</feature>
<evidence type="ECO:0000256" key="6">
    <source>
        <dbReference type="ARBA" id="ARBA00022958"/>
    </source>
</evidence>
<evidence type="ECO:0000256" key="5">
    <source>
        <dbReference type="ARBA" id="ARBA00022692"/>
    </source>
</evidence>
<reference evidence="13 14" key="1">
    <citation type="journal article" date="2024" name="Nat. Commun.">
        <title>Phylogenomics reveals the evolutionary origins of lichenization in chlorophyte algae.</title>
        <authorList>
            <person name="Puginier C."/>
            <person name="Libourel C."/>
            <person name="Otte J."/>
            <person name="Skaloud P."/>
            <person name="Haon M."/>
            <person name="Grisel S."/>
            <person name="Petersen M."/>
            <person name="Berrin J.G."/>
            <person name="Delaux P.M."/>
            <person name="Dal Grande F."/>
            <person name="Keller J."/>
        </authorList>
    </citation>
    <scope>NUCLEOTIDE SEQUENCE [LARGE SCALE GENOMIC DNA]</scope>
    <source>
        <strain evidence="13 14">SAG 2043</strain>
    </source>
</reference>
<dbReference type="InterPro" id="IPR053952">
    <property type="entry name" value="K_trans_C"/>
</dbReference>
<comment type="subcellular location">
    <subcellularLocation>
        <location evidence="1 10">Membrane</location>
        <topology evidence="1 10">Multi-pass membrane protein</topology>
    </subcellularLocation>
</comment>
<dbReference type="Proteomes" id="UP001489004">
    <property type="component" value="Unassembled WGS sequence"/>
</dbReference>
<dbReference type="NCBIfam" id="TIGR00794">
    <property type="entry name" value="kup"/>
    <property type="match status" value="1"/>
</dbReference>
<feature type="transmembrane region" description="Helical" evidence="10">
    <location>
        <begin position="488"/>
        <end position="511"/>
    </location>
</feature>
<dbReference type="PANTHER" id="PTHR30540">
    <property type="entry name" value="OSMOTIC STRESS POTASSIUM TRANSPORTER"/>
    <property type="match status" value="1"/>
</dbReference>
<comment type="caution">
    <text evidence="13">The sequence shown here is derived from an EMBL/GenBank/DDBJ whole genome shotgun (WGS) entry which is preliminary data.</text>
</comment>
<feature type="transmembrane region" description="Helical" evidence="10">
    <location>
        <begin position="231"/>
        <end position="250"/>
    </location>
</feature>
<evidence type="ECO:0000256" key="9">
    <source>
        <dbReference type="ARBA" id="ARBA00023136"/>
    </source>
</evidence>
<keyword evidence="8 10" id="KW-0406">Ion transport</keyword>
<dbReference type="GO" id="GO:0016020">
    <property type="term" value="C:membrane"/>
    <property type="evidence" value="ECO:0007669"/>
    <property type="project" value="UniProtKB-SubCell"/>
</dbReference>
<keyword evidence="14" id="KW-1185">Reference proteome</keyword>
<dbReference type="GO" id="GO:0015079">
    <property type="term" value="F:potassium ion transmembrane transporter activity"/>
    <property type="evidence" value="ECO:0007669"/>
    <property type="project" value="UniProtKB-UniRule"/>
</dbReference>
<evidence type="ECO:0000313" key="13">
    <source>
        <dbReference type="EMBL" id="KAK9828827.1"/>
    </source>
</evidence>
<feature type="domain" description="K+ potassium transporter integral membrane" evidence="11">
    <location>
        <begin position="59"/>
        <end position="551"/>
    </location>
</feature>
<dbReference type="AlphaFoldDB" id="A0AAW1R699"/>
<organism evidence="13 14">
    <name type="scientific">[Myrmecia] bisecta</name>
    <dbReference type="NCBI Taxonomy" id="41462"/>
    <lineage>
        <taxon>Eukaryota</taxon>
        <taxon>Viridiplantae</taxon>
        <taxon>Chlorophyta</taxon>
        <taxon>core chlorophytes</taxon>
        <taxon>Trebouxiophyceae</taxon>
        <taxon>Trebouxiales</taxon>
        <taxon>Trebouxiaceae</taxon>
        <taxon>Myrmecia</taxon>
    </lineage>
</organism>
<evidence type="ECO:0000313" key="14">
    <source>
        <dbReference type="Proteomes" id="UP001489004"/>
    </source>
</evidence>
<feature type="transmembrane region" description="Helical" evidence="10">
    <location>
        <begin position="262"/>
        <end position="287"/>
    </location>
</feature>
<evidence type="ECO:0000256" key="2">
    <source>
        <dbReference type="ARBA" id="ARBA00008440"/>
    </source>
</evidence>
<dbReference type="InterPro" id="IPR053951">
    <property type="entry name" value="K_trans_N"/>
</dbReference>
<evidence type="ECO:0000259" key="11">
    <source>
        <dbReference type="Pfam" id="PF02705"/>
    </source>
</evidence>
<keyword evidence="4 10" id="KW-0633">Potassium transport</keyword>
<evidence type="ECO:0000256" key="7">
    <source>
        <dbReference type="ARBA" id="ARBA00022989"/>
    </source>
</evidence>
<feature type="transmembrane region" description="Helical" evidence="10">
    <location>
        <begin position="379"/>
        <end position="399"/>
    </location>
</feature>
<feature type="transmembrane region" description="Helical" evidence="10">
    <location>
        <begin position="92"/>
        <end position="113"/>
    </location>
</feature>
<protein>
    <recommendedName>
        <fullName evidence="10">Potassium transporter</fullName>
    </recommendedName>
</protein>
<feature type="domain" description="K+ potassium transporter C-terminal" evidence="12">
    <location>
        <begin position="588"/>
        <end position="663"/>
    </location>
</feature>
<comment type="caution">
    <text evidence="10">Lacks conserved residue(s) required for the propagation of feature annotation.</text>
</comment>
<sequence length="756" mass="82378">MNQADLEGSPERAPSQGKLAKVAQVVSVSPRTWTDDADLEAGAQDAKAKNAKGWPLLLLAYQSVGVIFGGVGTSPLYTFPNVFSRTPMADDVLGATCLMLWTLTIIMVVKYILVVMHANDDGEGGTFAMYSLLCRHANITPYGQTHHTDTNLSRYSMSVRTPRGTKVRKLGLSERWGIRLARALQHRRDLQQALLILVLAGTGMVLGDGVLTPAASVMSAMAGLRVAQPTLSNNVVVGVSCAILVCLFSVQRFGTAKIAQVFSPVLIVFLITNAVVSAYNIAAYMPGVFKCLSPRYGIQFFINNHKSGWIALGGIVLAITGSEAMFADMGHFSHRAITIATFALVYPSLLVIYLGEAAFLATHLDTYAQSYYQAIPKPIFWPMFVIATLAALVGSQSLISSAFSIIRQAGSLHCFPRVKVVHTGTSVEGQIYIPEVNWMLCLLAVAAVLGFRDVNAIGFAFGVTVVAVMLITTVLTVLVMLIVWHTHLAWIVAICGSLFFIEGVYLSSVLFKVPRGGWFPLAMAAVLLFISYVWHWGSANKLAVSQHTQHQLLESLLTLAPEGGSSSGEQPPGSLQSAATGRLVNRSPGLALYYSESLSSLPSSFIKLLRSVSSVHQANIFLTIRQVPMPSVLPSERYLVRNMSLPGFYRVICRFGYRDQVDQGPGFTKELVQKVAEYMRFKALHAKWSAADIYDEPFQLSKDQEKDGQRAGKASHLQSWPVLPHILPTMSEGIEPPQPPAVPLDDVLEVRVMYRA</sequence>
<evidence type="ECO:0000256" key="4">
    <source>
        <dbReference type="ARBA" id="ARBA00022538"/>
    </source>
</evidence>
<proteinExistence type="inferred from homology"/>
<evidence type="ECO:0000256" key="3">
    <source>
        <dbReference type="ARBA" id="ARBA00022448"/>
    </source>
</evidence>
<dbReference type="Pfam" id="PF02705">
    <property type="entry name" value="K_trans"/>
    <property type="match status" value="1"/>
</dbReference>
<feature type="transmembrane region" description="Helical" evidence="10">
    <location>
        <begin position="307"/>
        <end position="327"/>
    </location>
</feature>
<comment type="similarity">
    <text evidence="2 10">Belongs to the HAK/KUP transporter (TC 2.A.72.3) family.</text>
</comment>
<evidence type="ECO:0000256" key="8">
    <source>
        <dbReference type="ARBA" id="ARBA00023065"/>
    </source>
</evidence>
<keyword evidence="6 10" id="KW-0630">Potassium</keyword>
<evidence type="ECO:0000259" key="12">
    <source>
        <dbReference type="Pfam" id="PF22776"/>
    </source>
</evidence>
<dbReference type="EMBL" id="JALJOR010000001">
    <property type="protein sequence ID" value="KAK9828827.1"/>
    <property type="molecule type" value="Genomic_DNA"/>
</dbReference>
<evidence type="ECO:0000256" key="1">
    <source>
        <dbReference type="ARBA" id="ARBA00004141"/>
    </source>
</evidence>
<keyword evidence="7 10" id="KW-1133">Transmembrane helix</keyword>
<name>A0AAW1R699_9CHLO</name>
<feature type="transmembrane region" description="Helical" evidence="10">
    <location>
        <begin position="339"/>
        <end position="359"/>
    </location>
</feature>